<reference evidence="1 2" key="1">
    <citation type="journal article" date="2020" name="Microb. Ecol.">
        <title>Ecogenomics of the Marine Benthic Filamentous Cyanobacterium Adonisia.</title>
        <authorList>
            <person name="Walter J.M."/>
            <person name="Coutinho F.H."/>
            <person name="Leomil L."/>
            <person name="Hargreaves P.I."/>
            <person name="Campeao M.E."/>
            <person name="Vieira V.V."/>
            <person name="Silva B.S."/>
            <person name="Fistarol G.O."/>
            <person name="Salomon P.S."/>
            <person name="Sawabe T."/>
            <person name="Mino S."/>
            <person name="Hosokawa M."/>
            <person name="Miyashita H."/>
            <person name="Maruyama F."/>
            <person name="van Verk M.C."/>
            <person name="Dutilh B.E."/>
            <person name="Thompson C.C."/>
            <person name="Thompson F.L."/>
        </authorList>
    </citation>
    <scope>NUCLEOTIDE SEQUENCE [LARGE SCALE GENOMIC DNA]</scope>
    <source>
        <strain evidence="1 2">CCMR0081</strain>
    </source>
</reference>
<sequence length="264" mass="30798">MVSLRSKTLFFSGITAGIVISWLTQLTPAWANCPDWVGSVEWHRPTMTAHFQFLQNQTSYPWGNARVFERIENGQVFLTEAFDTLDGEQKQQVLQTLFSFDSRDYLTEEDYLERLKAPGMGLSPYQVMTHEGRLLRGVYDGCTVFILLTEKQRYSWAYLSQGRSQPYNLADSLLRNAGQPSWRQVNFPIGAMAEKRVRLNFWNSIGYENSDWWIAWVPENGYFEINVPGNFDTALLEDYWQVADQNYRYMIVGNDGTWLEEKRF</sequence>
<keyword evidence="2" id="KW-1185">Reference proteome</keyword>
<organism evidence="1 2">
    <name type="scientific">Adonisia turfae CCMR0081</name>
    <dbReference type="NCBI Taxonomy" id="2292702"/>
    <lineage>
        <taxon>Bacteria</taxon>
        <taxon>Bacillati</taxon>
        <taxon>Cyanobacteriota</taxon>
        <taxon>Adonisia</taxon>
        <taxon>Adonisia turfae</taxon>
    </lineage>
</organism>
<comment type="caution">
    <text evidence="1">The sequence shown here is derived from an EMBL/GenBank/DDBJ whole genome shotgun (WGS) entry which is preliminary data.</text>
</comment>
<dbReference type="EMBL" id="QXHD01000004">
    <property type="protein sequence ID" value="NEZ58483.1"/>
    <property type="molecule type" value="Genomic_DNA"/>
</dbReference>
<accession>A0A6M0RRQ1</accession>
<dbReference type="RefSeq" id="WP_163701074.1">
    <property type="nucleotide sequence ID" value="NZ_QXHD01000004.1"/>
</dbReference>
<evidence type="ECO:0000313" key="1">
    <source>
        <dbReference type="EMBL" id="NEZ58483.1"/>
    </source>
</evidence>
<gene>
    <name evidence="1" type="ORF">DXZ20_23110</name>
</gene>
<dbReference type="Proteomes" id="UP000481033">
    <property type="component" value="Unassembled WGS sequence"/>
</dbReference>
<evidence type="ECO:0000313" key="2">
    <source>
        <dbReference type="Proteomes" id="UP000481033"/>
    </source>
</evidence>
<protein>
    <submittedName>
        <fullName evidence="1">Phosphoribosylaminoimidazolesuccinocarboxamide synthase</fullName>
    </submittedName>
</protein>
<proteinExistence type="predicted"/>
<dbReference type="AlphaFoldDB" id="A0A6M0RRQ1"/>
<name>A0A6M0RRQ1_9CYAN</name>